<keyword evidence="13" id="KW-0418">Kinase</keyword>
<sequence length="836" mass="90334">MIRARLTRLRQRGLSTQVYLVALAVALIGPGLIFTGILLARYAALDRVRFEQDARENVRGLSLTVDRDLAGLISVLQTLATSPHLRDGQFGAFEQQARAVKADLGLGLSLRRPDGTQLVNTVLPPGAPLPQAPEPIDAELLAGRRPLVTGARPGAAGGPPTFTVSVPVLMNGTAAFILSFKVPVERLHQILATGTERGWTTGIVDSAGIILARSADQETLAGTPTFPGLRGRQTATGGIWEGVDRQRRPVLFVETRGQLSRWSVAATVPKATVEAPLRRWIWAYLGFGLLALAVSSVMAVRLWARVALPLRQLAEAGTVLAAGGPVPRVSTPIREIRRLGDALADASEALRARIGERDRALAEQSRSLSALRESEARFRHMADSAPALIWMTDAAGAVVFVNLHYEFLFGCPAADYVGGRWREFMHPDDAPAFDAAFQAAFAARRPFRAETRVLDRHGEVRWLLCEGVARLDDRGRFLGYTGCNVDVTEAKQAEAALRESEERLRLALAAGRLGTWEIDLASGQHRLSARSAEIFGAAPFSRETWIRTVHPADRERIEAATALLRRGEGEFRTEFRVEPPGEATRWVSAQAMVQRDAAGRPRRVIGIHQEVTEAKRAEEHLRLLIHELNHRVKNTLATVQSIAVQSLNRLAGREADAAREAFEARLIALARAHDVLTRESWEGADLAGVVAGAIAALDGPGEGRPRFAVSGPPLRLSPRMALSIAMALHELATNAVKYGALSRPGGQVAIAWSVADGTLVLRWRESGGPPVVAPTRTGFGSRLIGRSLARELDGRVEFRFAPEGVTCTIRAPLPGTAAGSGGPDEERVEDRAQGVG</sequence>
<dbReference type="OrthoDB" id="341208at2"/>
<evidence type="ECO:0000256" key="15">
    <source>
        <dbReference type="ARBA" id="ARBA00022991"/>
    </source>
</evidence>
<feature type="compositionally biased region" description="Basic and acidic residues" evidence="18">
    <location>
        <begin position="824"/>
        <end position="836"/>
    </location>
</feature>
<dbReference type="InterPro" id="IPR000700">
    <property type="entry name" value="PAS-assoc_C"/>
</dbReference>
<keyword evidence="12" id="KW-0547">Nucleotide-binding</keyword>
<dbReference type="GO" id="GO:0007165">
    <property type="term" value="P:signal transduction"/>
    <property type="evidence" value="ECO:0007669"/>
    <property type="project" value="InterPro"/>
</dbReference>
<keyword evidence="11" id="KW-0677">Repeat</keyword>
<gene>
    <name evidence="23" type="ORF">EOE48_27425</name>
</gene>
<dbReference type="PROSITE" id="PS50113">
    <property type="entry name" value="PAC"/>
    <property type="match status" value="2"/>
</dbReference>
<evidence type="ECO:0000256" key="1">
    <source>
        <dbReference type="ARBA" id="ARBA00000085"/>
    </source>
</evidence>
<keyword evidence="24" id="KW-1185">Reference proteome</keyword>
<dbReference type="SMART" id="SM00086">
    <property type="entry name" value="PAC"/>
    <property type="match status" value="2"/>
</dbReference>
<feature type="domain" description="PAS" evidence="20">
    <location>
        <begin position="374"/>
        <end position="444"/>
    </location>
</feature>
<evidence type="ECO:0000259" key="21">
    <source>
        <dbReference type="PROSITE" id="PS50113"/>
    </source>
</evidence>
<evidence type="ECO:0000256" key="7">
    <source>
        <dbReference type="ARBA" id="ARBA00022606"/>
    </source>
</evidence>
<dbReference type="PANTHER" id="PTHR41523">
    <property type="entry name" value="TWO-COMPONENT SYSTEM SENSOR PROTEIN"/>
    <property type="match status" value="1"/>
</dbReference>
<dbReference type="SUPFAM" id="SSF55785">
    <property type="entry name" value="PYP-like sensor domain (PAS domain)"/>
    <property type="match status" value="2"/>
</dbReference>
<evidence type="ECO:0000313" key="24">
    <source>
        <dbReference type="Proteomes" id="UP000286997"/>
    </source>
</evidence>
<feature type="transmembrane region" description="Helical" evidence="19">
    <location>
        <begin position="280"/>
        <end position="304"/>
    </location>
</feature>
<feature type="domain" description="PAC" evidence="21">
    <location>
        <begin position="571"/>
        <end position="623"/>
    </location>
</feature>
<dbReference type="AlphaFoldDB" id="A0A3S2YJS8"/>
<dbReference type="InterPro" id="IPR035965">
    <property type="entry name" value="PAS-like_dom_sf"/>
</dbReference>
<feature type="transmembrane region" description="Helical" evidence="19">
    <location>
        <begin position="20"/>
        <end position="44"/>
    </location>
</feature>
<evidence type="ECO:0000256" key="11">
    <source>
        <dbReference type="ARBA" id="ARBA00022737"/>
    </source>
</evidence>
<reference evidence="23 24" key="1">
    <citation type="submission" date="2019-01" db="EMBL/GenBank/DDBJ databases">
        <authorList>
            <person name="Chen W.-M."/>
        </authorList>
    </citation>
    <scope>NUCLEOTIDE SEQUENCE [LARGE SCALE GENOMIC DNA]</scope>
    <source>
        <strain evidence="23 24">TER-1</strain>
    </source>
</reference>
<proteinExistence type="predicted"/>
<keyword evidence="9" id="KW-0288">FMN</keyword>
<comment type="subcellular location">
    <subcellularLocation>
        <location evidence="2">Membrane</location>
    </subcellularLocation>
</comment>
<keyword evidence="15" id="KW-0157">Chromophore</keyword>
<dbReference type="PROSITE" id="PS50885">
    <property type="entry name" value="HAMP"/>
    <property type="match status" value="1"/>
</dbReference>
<dbReference type="PROSITE" id="PS50112">
    <property type="entry name" value="PAS"/>
    <property type="match status" value="1"/>
</dbReference>
<dbReference type="SMART" id="SM00911">
    <property type="entry name" value="HWE_HK"/>
    <property type="match status" value="1"/>
</dbReference>
<evidence type="ECO:0000256" key="10">
    <source>
        <dbReference type="ARBA" id="ARBA00022679"/>
    </source>
</evidence>
<evidence type="ECO:0000256" key="13">
    <source>
        <dbReference type="ARBA" id="ARBA00022777"/>
    </source>
</evidence>
<dbReference type="GO" id="GO:0005524">
    <property type="term" value="F:ATP binding"/>
    <property type="evidence" value="ECO:0007669"/>
    <property type="project" value="UniProtKB-KW"/>
</dbReference>
<dbReference type="Gene3D" id="2.10.70.100">
    <property type="match status" value="1"/>
</dbReference>
<dbReference type="Proteomes" id="UP000286997">
    <property type="component" value="Unassembled WGS sequence"/>
</dbReference>
<evidence type="ECO:0000256" key="4">
    <source>
        <dbReference type="ARBA" id="ARBA00021740"/>
    </source>
</evidence>
<keyword evidence="16" id="KW-0843">Virulence</keyword>
<protein>
    <recommendedName>
        <fullName evidence="4">Blue-light-activated histidine kinase</fullName>
        <ecNumber evidence="3">2.7.13.3</ecNumber>
    </recommendedName>
</protein>
<dbReference type="Pfam" id="PF08447">
    <property type="entry name" value="PAS_3"/>
    <property type="match status" value="1"/>
</dbReference>
<organism evidence="23 24">
    <name type="scientific">Methylobacterium oryzihabitans</name>
    <dbReference type="NCBI Taxonomy" id="2499852"/>
    <lineage>
        <taxon>Bacteria</taxon>
        <taxon>Pseudomonadati</taxon>
        <taxon>Pseudomonadota</taxon>
        <taxon>Alphaproteobacteria</taxon>
        <taxon>Hyphomicrobiales</taxon>
        <taxon>Methylobacteriaceae</taxon>
        <taxon>Methylobacterium</taxon>
    </lineage>
</organism>
<dbReference type="EC" id="2.7.13.3" evidence="3"/>
<evidence type="ECO:0000256" key="14">
    <source>
        <dbReference type="ARBA" id="ARBA00022840"/>
    </source>
</evidence>
<dbReference type="EMBL" id="SACP01000051">
    <property type="protein sequence ID" value="RVU12587.1"/>
    <property type="molecule type" value="Genomic_DNA"/>
</dbReference>
<dbReference type="InterPro" id="IPR000014">
    <property type="entry name" value="PAS"/>
</dbReference>
<dbReference type="GO" id="GO:0009881">
    <property type="term" value="F:photoreceptor activity"/>
    <property type="evidence" value="ECO:0007669"/>
    <property type="project" value="UniProtKB-KW"/>
</dbReference>
<evidence type="ECO:0000313" key="23">
    <source>
        <dbReference type="EMBL" id="RVU12587.1"/>
    </source>
</evidence>
<feature type="domain" description="PAC" evidence="21">
    <location>
        <begin position="447"/>
        <end position="499"/>
    </location>
</feature>
<keyword evidence="19" id="KW-0812">Transmembrane</keyword>
<dbReference type="GO" id="GO:0016020">
    <property type="term" value="C:membrane"/>
    <property type="evidence" value="ECO:0007669"/>
    <property type="project" value="UniProtKB-SubCell"/>
</dbReference>
<keyword evidence="5" id="KW-0600">Photoreceptor protein</keyword>
<dbReference type="PANTHER" id="PTHR41523:SF7">
    <property type="entry name" value="HISTIDINE KINASE"/>
    <property type="match status" value="1"/>
</dbReference>
<comment type="catalytic activity">
    <reaction evidence="1">
        <text>ATP + protein L-histidine = ADP + protein N-phospho-L-histidine.</text>
        <dbReference type="EC" id="2.7.13.3"/>
    </reaction>
</comment>
<dbReference type="GO" id="GO:0004673">
    <property type="term" value="F:protein histidine kinase activity"/>
    <property type="evidence" value="ECO:0007669"/>
    <property type="project" value="UniProtKB-EC"/>
</dbReference>
<dbReference type="Gene3D" id="3.30.450.20">
    <property type="entry name" value="PAS domain"/>
    <property type="match status" value="2"/>
</dbReference>
<keyword evidence="17" id="KW-0675">Receptor</keyword>
<dbReference type="NCBIfam" id="TIGR00229">
    <property type="entry name" value="sensory_box"/>
    <property type="match status" value="2"/>
</dbReference>
<dbReference type="FunFam" id="3.30.450.20:FF:000099">
    <property type="entry name" value="Sensory box sensor histidine kinase"/>
    <property type="match status" value="1"/>
</dbReference>
<evidence type="ECO:0000259" key="22">
    <source>
        <dbReference type="PROSITE" id="PS50885"/>
    </source>
</evidence>
<dbReference type="InterPro" id="IPR001610">
    <property type="entry name" value="PAC"/>
</dbReference>
<keyword evidence="8" id="KW-0285">Flavoprotein</keyword>
<evidence type="ECO:0000256" key="8">
    <source>
        <dbReference type="ARBA" id="ARBA00022630"/>
    </source>
</evidence>
<keyword evidence="6" id="KW-0597">Phosphoprotein</keyword>
<dbReference type="InterPro" id="IPR003660">
    <property type="entry name" value="HAMP_dom"/>
</dbReference>
<keyword evidence="10" id="KW-0808">Transferase</keyword>
<evidence type="ECO:0000259" key="20">
    <source>
        <dbReference type="PROSITE" id="PS50112"/>
    </source>
</evidence>
<dbReference type="Pfam" id="PF07536">
    <property type="entry name" value="HWE_HK"/>
    <property type="match status" value="1"/>
</dbReference>
<dbReference type="CDD" id="cd00130">
    <property type="entry name" value="PAS"/>
    <property type="match status" value="2"/>
</dbReference>
<dbReference type="InterPro" id="IPR036890">
    <property type="entry name" value="HATPase_C_sf"/>
</dbReference>
<evidence type="ECO:0000256" key="16">
    <source>
        <dbReference type="ARBA" id="ARBA00023026"/>
    </source>
</evidence>
<keyword evidence="19" id="KW-0472">Membrane</keyword>
<comment type="caution">
    <text evidence="23">The sequence shown here is derived from an EMBL/GenBank/DDBJ whole genome shotgun (WGS) entry which is preliminary data.</text>
</comment>
<dbReference type="InterPro" id="IPR013655">
    <property type="entry name" value="PAS_fold_3"/>
</dbReference>
<evidence type="ECO:0000256" key="6">
    <source>
        <dbReference type="ARBA" id="ARBA00022553"/>
    </source>
</evidence>
<evidence type="ECO:0000256" key="9">
    <source>
        <dbReference type="ARBA" id="ARBA00022643"/>
    </source>
</evidence>
<dbReference type="SUPFAM" id="SSF55874">
    <property type="entry name" value="ATPase domain of HSP90 chaperone/DNA topoisomerase II/histidine kinase"/>
    <property type="match status" value="1"/>
</dbReference>
<keyword evidence="19" id="KW-1133">Transmembrane helix</keyword>
<evidence type="ECO:0000256" key="18">
    <source>
        <dbReference type="SAM" id="MobiDB-lite"/>
    </source>
</evidence>
<evidence type="ECO:0000256" key="19">
    <source>
        <dbReference type="SAM" id="Phobius"/>
    </source>
</evidence>
<keyword evidence="7" id="KW-0716">Sensory transduction</keyword>
<evidence type="ECO:0000256" key="3">
    <source>
        <dbReference type="ARBA" id="ARBA00012438"/>
    </source>
</evidence>
<feature type="region of interest" description="Disordered" evidence="18">
    <location>
        <begin position="812"/>
        <end position="836"/>
    </location>
</feature>
<evidence type="ECO:0000256" key="5">
    <source>
        <dbReference type="ARBA" id="ARBA00022543"/>
    </source>
</evidence>
<keyword evidence="14" id="KW-0067">ATP-binding</keyword>
<evidence type="ECO:0000256" key="2">
    <source>
        <dbReference type="ARBA" id="ARBA00004370"/>
    </source>
</evidence>
<dbReference type="Gene3D" id="3.30.565.10">
    <property type="entry name" value="Histidine kinase-like ATPase, C-terminal domain"/>
    <property type="match status" value="1"/>
</dbReference>
<evidence type="ECO:0000256" key="12">
    <source>
        <dbReference type="ARBA" id="ARBA00022741"/>
    </source>
</evidence>
<feature type="domain" description="HAMP" evidence="22">
    <location>
        <begin position="304"/>
        <end position="355"/>
    </location>
</feature>
<dbReference type="InterPro" id="IPR013656">
    <property type="entry name" value="PAS_4"/>
</dbReference>
<evidence type="ECO:0000256" key="17">
    <source>
        <dbReference type="ARBA" id="ARBA00023170"/>
    </source>
</evidence>
<dbReference type="Pfam" id="PF08448">
    <property type="entry name" value="PAS_4"/>
    <property type="match status" value="1"/>
</dbReference>
<name>A0A3S2YJS8_9HYPH</name>
<dbReference type="InterPro" id="IPR011102">
    <property type="entry name" value="Sig_transdc_His_kinase_HWE"/>
</dbReference>
<dbReference type="RefSeq" id="WP_127734058.1">
    <property type="nucleotide sequence ID" value="NZ_SACP01000051.1"/>
</dbReference>
<dbReference type="SMART" id="SM00091">
    <property type="entry name" value="PAS"/>
    <property type="match status" value="2"/>
</dbReference>
<accession>A0A3S2YJS8</accession>